<feature type="domain" description="Thioesterase" evidence="2">
    <location>
        <begin position="14"/>
        <end position="234"/>
    </location>
</feature>
<dbReference type="AlphaFoldDB" id="A0A418QK33"/>
<keyword evidence="4" id="KW-1185">Reference proteome</keyword>
<comment type="similarity">
    <text evidence="1">Belongs to the thioesterase family.</text>
</comment>
<evidence type="ECO:0000313" key="4">
    <source>
        <dbReference type="Proteomes" id="UP000284250"/>
    </source>
</evidence>
<organism evidence="3 4">
    <name type="scientific">Hymenobacter rubripertinctus</name>
    <dbReference type="NCBI Taxonomy" id="2029981"/>
    <lineage>
        <taxon>Bacteria</taxon>
        <taxon>Pseudomonadati</taxon>
        <taxon>Bacteroidota</taxon>
        <taxon>Cytophagia</taxon>
        <taxon>Cytophagales</taxon>
        <taxon>Hymenobacteraceae</taxon>
        <taxon>Hymenobacter</taxon>
    </lineage>
</organism>
<dbReference type="InterPro" id="IPR001031">
    <property type="entry name" value="Thioesterase"/>
</dbReference>
<accession>A0A418QK33</accession>
<protein>
    <submittedName>
        <fullName evidence="3">Thioesterase</fullName>
    </submittedName>
</protein>
<evidence type="ECO:0000313" key="3">
    <source>
        <dbReference type="EMBL" id="RIY05504.1"/>
    </source>
</evidence>
<comment type="caution">
    <text evidence="3">The sequence shown here is derived from an EMBL/GenBank/DDBJ whole genome shotgun (WGS) entry which is preliminary data.</text>
</comment>
<dbReference type="SUPFAM" id="SSF53474">
    <property type="entry name" value="alpha/beta-Hydrolases"/>
    <property type="match status" value="1"/>
</dbReference>
<sequence length="253" mass="27865">MAFIIYLDKMKNPQLFLLHFAGGSCYSFQFLISELQGFEVFALELPGRGKRTQEALLTDFDAAAQDIFDQLLAKLTSPHFVLYGHSMGAYLALQVSRMLENDKFFPAHVFVSGNAGPGASVATQRFLLGRSDFVDELRKMGGVPEELFENDELLDYFLPIVRADFQIAEQNTVAQSCVVQAPIYAMMGSGEEQVASIANWGRFTTGGFQHSVLTGGHFFIHDHPVAIAAILDDQYRQSVLKRAAGPVSAVADT</sequence>
<dbReference type="Proteomes" id="UP000284250">
    <property type="component" value="Unassembled WGS sequence"/>
</dbReference>
<dbReference type="InterPro" id="IPR012223">
    <property type="entry name" value="TEII"/>
</dbReference>
<reference evidence="3 4" key="2">
    <citation type="submission" date="2019-01" db="EMBL/GenBank/DDBJ databases">
        <title>Hymenobacter humicola sp. nov., isolated from soils in Antarctica.</title>
        <authorList>
            <person name="Sedlacek I."/>
            <person name="Holochova P."/>
            <person name="Kralova S."/>
            <person name="Pantucek R."/>
            <person name="Stankova E."/>
            <person name="Vrbovska V."/>
            <person name="Kristofova L."/>
            <person name="Svec P."/>
            <person name="Busse H.-J."/>
        </authorList>
    </citation>
    <scope>NUCLEOTIDE SEQUENCE [LARGE SCALE GENOMIC DNA]</scope>
    <source>
        <strain evidence="3 4">CCM 8852</strain>
    </source>
</reference>
<dbReference type="PANTHER" id="PTHR11487">
    <property type="entry name" value="THIOESTERASE"/>
    <property type="match status" value="1"/>
</dbReference>
<name>A0A418QK33_9BACT</name>
<dbReference type="PANTHER" id="PTHR11487:SF0">
    <property type="entry name" value="S-ACYL FATTY ACID SYNTHASE THIOESTERASE, MEDIUM CHAIN"/>
    <property type="match status" value="1"/>
</dbReference>
<evidence type="ECO:0000259" key="2">
    <source>
        <dbReference type="Pfam" id="PF00975"/>
    </source>
</evidence>
<dbReference type="GO" id="GO:0008610">
    <property type="term" value="P:lipid biosynthetic process"/>
    <property type="evidence" value="ECO:0007669"/>
    <property type="project" value="TreeGrafter"/>
</dbReference>
<reference evidence="3 4" key="1">
    <citation type="submission" date="2018-09" db="EMBL/GenBank/DDBJ databases">
        <authorList>
            <person name="Zeman M."/>
            <person name="Pardy F."/>
        </authorList>
    </citation>
    <scope>NUCLEOTIDE SEQUENCE [LARGE SCALE GENOMIC DNA]</scope>
    <source>
        <strain evidence="3 4">CCM 8852</strain>
    </source>
</reference>
<dbReference type="InterPro" id="IPR029058">
    <property type="entry name" value="AB_hydrolase_fold"/>
</dbReference>
<evidence type="ECO:0000256" key="1">
    <source>
        <dbReference type="ARBA" id="ARBA00007169"/>
    </source>
</evidence>
<dbReference type="Gene3D" id="3.40.50.1820">
    <property type="entry name" value="alpha/beta hydrolase"/>
    <property type="match status" value="1"/>
</dbReference>
<gene>
    <name evidence="3" type="ORF">D0T11_20340</name>
</gene>
<dbReference type="EMBL" id="QYCN01000054">
    <property type="protein sequence ID" value="RIY05504.1"/>
    <property type="molecule type" value="Genomic_DNA"/>
</dbReference>
<dbReference type="Pfam" id="PF00975">
    <property type="entry name" value="Thioesterase"/>
    <property type="match status" value="1"/>
</dbReference>
<proteinExistence type="inferred from homology"/>